<evidence type="ECO:0000256" key="1">
    <source>
        <dbReference type="SAM" id="MobiDB-lite"/>
    </source>
</evidence>
<feature type="region of interest" description="Disordered" evidence="1">
    <location>
        <begin position="175"/>
        <end position="201"/>
    </location>
</feature>
<accession>A0A9P6HK64</accession>
<name>A0A9P6HK64_9AGAM</name>
<dbReference type="Proteomes" id="UP000736335">
    <property type="component" value="Unassembled WGS sequence"/>
</dbReference>
<feature type="compositionally biased region" description="Low complexity" evidence="1">
    <location>
        <begin position="31"/>
        <end position="41"/>
    </location>
</feature>
<feature type="region of interest" description="Disordered" evidence="1">
    <location>
        <begin position="284"/>
        <end position="314"/>
    </location>
</feature>
<dbReference type="PANTHER" id="PTHR34409:SF1">
    <property type="entry name" value="MYB-LIKE DOMAIN-CONTAINING PROTEIN"/>
    <property type="match status" value="1"/>
</dbReference>
<reference evidence="2" key="2">
    <citation type="submission" date="2020-11" db="EMBL/GenBank/DDBJ databases">
        <authorList>
            <consortium name="DOE Joint Genome Institute"/>
            <person name="Kuo A."/>
            <person name="Miyauchi S."/>
            <person name="Kiss E."/>
            <person name="Drula E."/>
            <person name="Kohler A."/>
            <person name="Sanchez-Garcia M."/>
            <person name="Andreopoulos B."/>
            <person name="Barry K.W."/>
            <person name="Bonito G."/>
            <person name="Buee M."/>
            <person name="Carver A."/>
            <person name="Chen C."/>
            <person name="Cichocki N."/>
            <person name="Clum A."/>
            <person name="Culley D."/>
            <person name="Crous P.W."/>
            <person name="Fauchery L."/>
            <person name="Girlanda M."/>
            <person name="Hayes R."/>
            <person name="Keri Z."/>
            <person name="Labutti K."/>
            <person name="Lipzen A."/>
            <person name="Lombard V."/>
            <person name="Magnuson J."/>
            <person name="Maillard F."/>
            <person name="Morin E."/>
            <person name="Murat C."/>
            <person name="Nolan M."/>
            <person name="Ohm R."/>
            <person name="Pangilinan J."/>
            <person name="Pereira M."/>
            <person name="Perotto S."/>
            <person name="Peter M."/>
            <person name="Riley R."/>
            <person name="Sitrit Y."/>
            <person name="Stielow B."/>
            <person name="Szollosi G."/>
            <person name="Zifcakova L."/>
            <person name="Stursova M."/>
            <person name="Spatafora J.W."/>
            <person name="Tedersoo L."/>
            <person name="Vaario L.-M."/>
            <person name="Yamada A."/>
            <person name="Yan M."/>
            <person name="Wang P."/>
            <person name="Xu J."/>
            <person name="Bruns T."/>
            <person name="Baldrian P."/>
            <person name="Vilgalys R."/>
            <person name="Henrissat B."/>
            <person name="Grigoriev I.V."/>
            <person name="Hibbett D."/>
            <person name="Nagy L.G."/>
            <person name="Martin F.M."/>
        </authorList>
    </citation>
    <scope>NUCLEOTIDE SEQUENCE</scope>
    <source>
        <strain evidence="2">UH-Tt-Lm1</strain>
    </source>
</reference>
<feature type="compositionally biased region" description="Basic and acidic residues" evidence="1">
    <location>
        <begin position="289"/>
        <end position="314"/>
    </location>
</feature>
<keyword evidence="3" id="KW-1185">Reference proteome</keyword>
<proteinExistence type="predicted"/>
<comment type="caution">
    <text evidence="2">The sequence shown here is derived from an EMBL/GenBank/DDBJ whole genome shotgun (WGS) entry which is preliminary data.</text>
</comment>
<reference evidence="2" key="1">
    <citation type="journal article" date="2020" name="Nat. Commun.">
        <title>Large-scale genome sequencing of mycorrhizal fungi provides insights into the early evolution of symbiotic traits.</title>
        <authorList>
            <person name="Miyauchi S."/>
            <person name="Kiss E."/>
            <person name="Kuo A."/>
            <person name="Drula E."/>
            <person name="Kohler A."/>
            <person name="Sanchez-Garcia M."/>
            <person name="Morin E."/>
            <person name="Andreopoulos B."/>
            <person name="Barry K.W."/>
            <person name="Bonito G."/>
            <person name="Buee M."/>
            <person name="Carver A."/>
            <person name="Chen C."/>
            <person name="Cichocki N."/>
            <person name="Clum A."/>
            <person name="Culley D."/>
            <person name="Crous P.W."/>
            <person name="Fauchery L."/>
            <person name="Girlanda M."/>
            <person name="Hayes R.D."/>
            <person name="Keri Z."/>
            <person name="LaButti K."/>
            <person name="Lipzen A."/>
            <person name="Lombard V."/>
            <person name="Magnuson J."/>
            <person name="Maillard F."/>
            <person name="Murat C."/>
            <person name="Nolan M."/>
            <person name="Ohm R.A."/>
            <person name="Pangilinan J."/>
            <person name="Pereira M.F."/>
            <person name="Perotto S."/>
            <person name="Peter M."/>
            <person name="Pfister S."/>
            <person name="Riley R."/>
            <person name="Sitrit Y."/>
            <person name="Stielow J.B."/>
            <person name="Szollosi G."/>
            <person name="Zifcakova L."/>
            <person name="Stursova M."/>
            <person name="Spatafora J.W."/>
            <person name="Tedersoo L."/>
            <person name="Vaario L.M."/>
            <person name="Yamada A."/>
            <person name="Yan M."/>
            <person name="Wang P."/>
            <person name="Xu J."/>
            <person name="Bruns T."/>
            <person name="Baldrian P."/>
            <person name="Vilgalys R."/>
            <person name="Dunand C."/>
            <person name="Henrissat B."/>
            <person name="Grigoriev I.V."/>
            <person name="Hibbett D."/>
            <person name="Nagy L.G."/>
            <person name="Martin F.M."/>
        </authorList>
    </citation>
    <scope>NUCLEOTIDE SEQUENCE</scope>
    <source>
        <strain evidence="2">UH-Tt-Lm1</strain>
    </source>
</reference>
<protein>
    <submittedName>
        <fullName evidence="2">Uncharacterized protein</fullName>
    </submittedName>
</protein>
<evidence type="ECO:0000313" key="3">
    <source>
        <dbReference type="Proteomes" id="UP000736335"/>
    </source>
</evidence>
<organism evidence="2 3">
    <name type="scientific">Thelephora terrestris</name>
    <dbReference type="NCBI Taxonomy" id="56493"/>
    <lineage>
        <taxon>Eukaryota</taxon>
        <taxon>Fungi</taxon>
        <taxon>Dikarya</taxon>
        <taxon>Basidiomycota</taxon>
        <taxon>Agaricomycotina</taxon>
        <taxon>Agaricomycetes</taxon>
        <taxon>Thelephorales</taxon>
        <taxon>Thelephoraceae</taxon>
        <taxon>Thelephora</taxon>
    </lineage>
</organism>
<gene>
    <name evidence="2" type="ORF">BJ322DRAFT_1017954</name>
</gene>
<dbReference type="EMBL" id="WIUZ02000003">
    <property type="protein sequence ID" value="KAF9789251.1"/>
    <property type="molecule type" value="Genomic_DNA"/>
</dbReference>
<feature type="compositionally biased region" description="Basic and acidic residues" evidence="1">
    <location>
        <begin position="1"/>
        <end position="12"/>
    </location>
</feature>
<feature type="region of interest" description="Disordered" evidence="1">
    <location>
        <begin position="240"/>
        <end position="261"/>
    </location>
</feature>
<dbReference type="PANTHER" id="PTHR34409">
    <property type="entry name" value="SET DOMAIN-CONTAINING PROTEIN"/>
    <property type="match status" value="1"/>
</dbReference>
<dbReference type="OrthoDB" id="2499380at2759"/>
<sequence length="337" mass="37008">MVAPKRQSDKGAPETSAKKQKQGPPTGSRILAALDDAGLGLKKQQELENEDDAEEAMVTGRPRGAKNYSHGELELLVACMKEIAPITSQDFAAVAELYNRLANEKGFTTRGAAPLRQRFEKLQKTKPDDGNPQNKKLYEAAKAITLGVETKAGMKTLLDGPTRALHMEEAFRKILQDDDSDRTEAPSSDTRIKHSIKKSDSERSIIDLTAASSEGDLSKADDDTKAAVKKEAAEDVTAMVAKEKKEKGKGSGGNVVSKTYRHGDGKVMGKAAVTETALGAVANHLSPEAQEKREVSRINLLRESRLQDRQDRMLEEREKEISDLKKENNTLREPLRF</sequence>
<feature type="region of interest" description="Disordered" evidence="1">
    <location>
        <begin position="1"/>
        <end position="66"/>
    </location>
</feature>
<evidence type="ECO:0000313" key="2">
    <source>
        <dbReference type="EMBL" id="KAF9789251.1"/>
    </source>
</evidence>
<dbReference type="AlphaFoldDB" id="A0A9P6HK64"/>